<evidence type="ECO:0000256" key="1">
    <source>
        <dbReference type="ARBA" id="ARBA00023015"/>
    </source>
</evidence>
<keyword evidence="7" id="KW-1185">Reference proteome</keyword>
<name>A0A839N7Y2_9MICO</name>
<dbReference type="PANTHER" id="PTHR43537:SF45">
    <property type="entry name" value="GNTR FAMILY REGULATORY PROTEIN"/>
    <property type="match status" value="1"/>
</dbReference>
<dbReference type="Pfam" id="PF07729">
    <property type="entry name" value="FCD"/>
    <property type="match status" value="1"/>
</dbReference>
<dbReference type="InterPro" id="IPR036388">
    <property type="entry name" value="WH-like_DNA-bd_sf"/>
</dbReference>
<comment type="caution">
    <text evidence="6">The sequence shown here is derived from an EMBL/GenBank/DDBJ whole genome shotgun (WGS) entry which is preliminary data.</text>
</comment>
<dbReference type="SMART" id="SM00345">
    <property type="entry name" value="HTH_GNTR"/>
    <property type="match status" value="1"/>
</dbReference>
<dbReference type="EMBL" id="JACHVQ010000004">
    <property type="protein sequence ID" value="MBB2893890.1"/>
    <property type="molecule type" value="Genomic_DNA"/>
</dbReference>
<keyword evidence="1" id="KW-0805">Transcription regulation</keyword>
<dbReference type="InterPro" id="IPR011711">
    <property type="entry name" value="GntR_C"/>
</dbReference>
<dbReference type="PRINTS" id="PR00035">
    <property type="entry name" value="HTHGNTR"/>
</dbReference>
<dbReference type="RefSeq" id="WP_221185733.1">
    <property type="nucleotide sequence ID" value="NZ_JACHVQ010000004.1"/>
</dbReference>
<keyword evidence="3" id="KW-0804">Transcription</keyword>
<dbReference type="InterPro" id="IPR008920">
    <property type="entry name" value="TF_FadR/GntR_C"/>
</dbReference>
<dbReference type="PANTHER" id="PTHR43537">
    <property type="entry name" value="TRANSCRIPTIONAL REGULATOR, GNTR FAMILY"/>
    <property type="match status" value="1"/>
</dbReference>
<dbReference type="Pfam" id="PF00392">
    <property type="entry name" value="GntR"/>
    <property type="match status" value="1"/>
</dbReference>
<evidence type="ECO:0000256" key="2">
    <source>
        <dbReference type="ARBA" id="ARBA00023125"/>
    </source>
</evidence>
<dbReference type="SUPFAM" id="SSF46785">
    <property type="entry name" value="Winged helix' DNA-binding domain"/>
    <property type="match status" value="1"/>
</dbReference>
<dbReference type="InterPro" id="IPR036390">
    <property type="entry name" value="WH_DNA-bd_sf"/>
</dbReference>
<feature type="domain" description="HTH gntR-type" evidence="5">
    <location>
        <begin position="18"/>
        <end position="85"/>
    </location>
</feature>
<organism evidence="6 7">
    <name type="scientific">Flexivirga oryzae</name>
    <dbReference type="NCBI Taxonomy" id="1794944"/>
    <lineage>
        <taxon>Bacteria</taxon>
        <taxon>Bacillati</taxon>
        <taxon>Actinomycetota</taxon>
        <taxon>Actinomycetes</taxon>
        <taxon>Micrococcales</taxon>
        <taxon>Dermacoccaceae</taxon>
        <taxon>Flexivirga</taxon>
    </lineage>
</organism>
<sequence>MLADDPDPEGAMATARRGDASTRAYDRIRHDIVAGTLPPGSMLSENALAQELGVSRTPVRAALSRLQSEGWVSIYPQRGALVRELTYDEIRDAAEVRHALETAGVLRADPDRSAPLLDALQDSIEDQRKDLAAGDFAAFNQRSLKFHRTFVELAGNATMLTLYDRVQDRQLQSTARSAPVIIEDPESVLEEHHAMVEHARRRDWVRFAQLLDTHQTSRHGTISRMPAQH</sequence>
<dbReference type="Gene3D" id="1.20.120.530">
    <property type="entry name" value="GntR ligand-binding domain-like"/>
    <property type="match status" value="1"/>
</dbReference>
<dbReference type="PROSITE" id="PS50949">
    <property type="entry name" value="HTH_GNTR"/>
    <property type="match status" value="1"/>
</dbReference>
<evidence type="ECO:0000259" key="5">
    <source>
        <dbReference type="PROSITE" id="PS50949"/>
    </source>
</evidence>
<evidence type="ECO:0000256" key="4">
    <source>
        <dbReference type="SAM" id="MobiDB-lite"/>
    </source>
</evidence>
<evidence type="ECO:0000313" key="7">
    <source>
        <dbReference type="Proteomes" id="UP000559182"/>
    </source>
</evidence>
<dbReference type="Gene3D" id="1.10.10.10">
    <property type="entry name" value="Winged helix-like DNA-binding domain superfamily/Winged helix DNA-binding domain"/>
    <property type="match status" value="1"/>
</dbReference>
<evidence type="ECO:0000313" key="6">
    <source>
        <dbReference type="EMBL" id="MBB2893890.1"/>
    </source>
</evidence>
<dbReference type="Proteomes" id="UP000559182">
    <property type="component" value="Unassembled WGS sequence"/>
</dbReference>
<accession>A0A839N7Y2</accession>
<gene>
    <name evidence="6" type="ORF">FHU39_003926</name>
</gene>
<keyword evidence="2 6" id="KW-0238">DNA-binding</keyword>
<proteinExistence type="predicted"/>
<dbReference type="GO" id="GO:0003677">
    <property type="term" value="F:DNA binding"/>
    <property type="evidence" value="ECO:0007669"/>
    <property type="project" value="UniProtKB-KW"/>
</dbReference>
<feature type="region of interest" description="Disordered" evidence="4">
    <location>
        <begin position="1"/>
        <end position="20"/>
    </location>
</feature>
<dbReference type="SMART" id="SM00895">
    <property type="entry name" value="FCD"/>
    <property type="match status" value="1"/>
</dbReference>
<dbReference type="SUPFAM" id="SSF48008">
    <property type="entry name" value="GntR ligand-binding domain-like"/>
    <property type="match status" value="1"/>
</dbReference>
<dbReference type="InterPro" id="IPR000524">
    <property type="entry name" value="Tscrpt_reg_HTH_GntR"/>
</dbReference>
<protein>
    <submittedName>
        <fullName evidence="6">DNA-binding GntR family transcriptional regulator</fullName>
    </submittedName>
</protein>
<evidence type="ECO:0000256" key="3">
    <source>
        <dbReference type="ARBA" id="ARBA00023163"/>
    </source>
</evidence>
<reference evidence="6 7" key="1">
    <citation type="submission" date="2020-08" db="EMBL/GenBank/DDBJ databases">
        <title>Sequencing the genomes of 1000 actinobacteria strains.</title>
        <authorList>
            <person name="Klenk H.-P."/>
        </authorList>
    </citation>
    <scope>NUCLEOTIDE SEQUENCE [LARGE SCALE GENOMIC DNA]</scope>
    <source>
        <strain evidence="6 7">DSM 105369</strain>
    </source>
</reference>
<dbReference type="CDD" id="cd07377">
    <property type="entry name" value="WHTH_GntR"/>
    <property type="match status" value="1"/>
</dbReference>
<dbReference type="AlphaFoldDB" id="A0A839N7Y2"/>
<dbReference type="GO" id="GO:0003700">
    <property type="term" value="F:DNA-binding transcription factor activity"/>
    <property type="evidence" value="ECO:0007669"/>
    <property type="project" value="InterPro"/>
</dbReference>